<protein>
    <recommendedName>
        <fullName evidence="4">prolyl oligopeptidase</fullName>
        <ecNumber evidence="4">3.4.21.26</ecNumber>
    </recommendedName>
    <alternativeName>
        <fullName evidence="11">Proline-specific endopeptidase</fullName>
    </alternativeName>
</protein>
<dbReference type="Pfam" id="PF02897">
    <property type="entry name" value="Peptidase_S9_N"/>
    <property type="match status" value="1"/>
</dbReference>
<comment type="catalytic activity">
    <reaction evidence="1">
        <text>Hydrolysis of Pro-|-Xaa &gt;&gt; Ala-|-Xaa in oligopeptides.</text>
        <dbReference type="EC" id="3.4.21.26"/>
    </reaction>
</comment>
<evidence type="ECO:0000256" key="5">
    <source>
        <dbReference type="ARBA" id="ARBA00022670"/>
    </source>
</evidence>
<evidence type="ECO:0000256" key="3">
    <source>
        <dbReference type="ARBA" id="ARBA00005228"/>
    </source>
</evidence>
<evidence type="ECO:0000256" key="10">
    <source>
        <dbReference type="ARBA" id="ARBA00060121"/>
    </source>
</evidence>
<evidence type="ECO:0000313" key="14">
    <source>
        <dbReference type="EMBL" id="PTX60551.1"/>
    </source>
</evidence>
<dbReference type="RefSeq" id="WP_108115483.1">
    <property type="nucleotide sequence ID" value="NZ_QBKT01000006.1"/>
</dbReference>
<name>A0A2T6BWU5_9FLAO</name>
<dbReference type="InterPro" id="IPR002471">
    <property type="entry name" value="Pept_S9_AS"/>
</dbReference>
<keyword evidence="15" id="KW-1185">Reference proteome</keyword>
<dbReference type="GO" id="GO:0070012">
    <property type="term" value="F:oligopeptidase activity"/>
    <property type="evidence" value="ECO:0007669"/>
    <property type="project" value="TreeGrafter"/>
</dbReference>
<proteinExistence type="inferred from homology"/>
<dbReference type="FunFam" id="3.40.50.1820:FF:000005">
    <property type="entry name" value="Prolyl endopeptidase"/>
    <property type="match status" value="1"/>
</dbReference>
<dbReference type="GO" id="GO:0042597">
    <property type="term" value="C:periplasmic space"/>
    <property type="evidence" value="ECO:0007669"/>
    <property type="project" value="UniProtKB-SubCell"/>
</dbReference>
<keyword evidence="8" id="KW-0378">Hydrolase</keyword>
<evidence type="ECO:0000256" key="4">
    <source>
        <dbReference type="ARBA" id="ARBA00011897"/>
    </source>
</evidence>
<dbReference type="PRINTS" id="PR00862">
    <property type="entry name" value="PROLIGOPTASE"/>
</dbReference>
<evidence type="ECO:0000256" key="7">
    <source>
        <dbReference type="ARBA" id="ARBA00022764"/>
    </source>
</evidence>
<evidence type="ECO:0000256" key="6">
    <source>
        <dbReference type="ARBA" id="ARBA00022729"/>
    </source>
</evidence>
<dbReference type="Gene3D" id="2.130.10.120">
    <property type="entry name" value="Prolyl oligopeptidase, N-terminal domain"/>
    <property type="match status" value="1"/>
</dbReference>
<sequence length="719" mass="80625">MKQLLKISCLAVLFFSCEEKPEKNAITVTYPETQQKEVVDTYFETEVKDPYRWLEDDRSKETEAWVKEQNKTTFNYLDQIPYRDALKKRYTELINYERISAPFKEGEYTYFYKNDGLQNQSVIYRQKGDEEAEVFLDPNTFSKDGTISLGSGLNFSDNKEIIAYSISEGGSDWRKVIIMDAASKEILEDTLVDIKFSGISWKGNDGFYYSSYDKPKGSELSAKTDQHKLYYHKLGTPQKEDKVVYGATPEEKHRYVGGGVTEDGNYLFIYPRVSTSGTKLLMKDLTKPASDIITILDNTETDSYVIESVGSKLYILTNMNAPNQKVVTVDASNPAPENWVDFIPETKNVLSISTGSGYFFASYIVDAVTKVLQYDYDGKLVREVSLPGVGTASGFSGEKEDEVLYYSFSNYKTPSTTYAYNPEDGTSKVYRKPGIDFNPDEYESNQVFYTSKDGTKVPMIITHKKGIELNGKNPTILYGYGGFNISLRPSFSTANVVWMEQGGIYAVANLRGGGEYGKEWHDAGTKMQKQNVFDDFIAAAEYLIAEKYTSSDFLAIRGGSNGGLLVGATMTQRPDLMKVALPAVGVLDMLRYHKFTAGAGWAYDYGTADDSKEMFEYLKGYSPVHNVKKGVEYPATMVTTGDHDDRVVPAHSFKFAAELQAKQAGNNPTLIRIETDAGHGAGTPITKTIEQYADIYGFTLFNMGFKELPNKAVLEEFKK</sequence>
<dbReference type="EC" id="3.4.21.26" evidence="4"/>
<organism evidence="14 15">
    <name type="scientific">Kordia periserrulae</name>
    <dbReference type="NCBI Taxonomy" id="701523"/>
    <lineage>
        <taxon>Bacteria</taxon>
        <taxon>Pseudomonadati</taxon>
        <taxon>Bacteroidota</taxon>
        <taxon>Flavobacteriia</taxon>
        <taxon>Flavobacteriales</taxon>
        <taxon>Flavobacteriaceae</taxon>
        <taxon>Kordia</taxon>
    </lineage>
</organism>
<keyword evidence="5" id="KW-0645">Protease</keyword>
<comment type="similarity">
    <text evidence="3">Belongs to the peptidase S9A family.</text>
</comment>
<evidence type="ECO:0000259" key="12">
    <source>
        <dbReference type="Pfam" id="PF00326"/>
    </source>
</evidence>
<keyword evidence="9" id="KW-0720">Serine protease</keyword>
<evidence type="ECO:0000256" key="11">
    <source>
        <dbReference type="ARBA" id="ARBA00081187"/>
    </source>
</evidence>
<dbReference type="GO" id="GO:0004252">
    <property type="term" value="F:serine-type endopeptidase activity"/>
    <property type="evidence" value="ECO:0007669"/>
    <property type="project" value="UniProtKB-EC"/>
</dbReference>
<evidence type="ECO:0000256" key="1">
    <source>
        <dbReference type="ARBA" id="ARBA00001070"/>
    </source>
</evidence>
<evidence type="ECO:0000313" key="15">
    <source>
        <dbReference type="Proteomes" id="UP000244090"/>
    </source>
</evidence>
<dbReference type="Pfam" id="PF00326">
    <property type="entry name" value="Peptidase_S9"/>
    <property type="match status" value="1"/>
</dbReference>
<dbReference type="PANTHER" id="PTHR42881">
    <property type="entry name" value="PROLYL ENDOPEPTIDASE"/>
    <property type="match status" value="1"/>
</dbReference>
<dbReference type="Proteomes" id="UP000244090">
    <property type="component" value="Unassembled WGS sequence"/>
</dbReference>
<comment type="subcellular location">
    <subcellularLocation>
        <location evidence="2">Periplasm</location>
    </subcellularLocation>
</comment>
<dbReference type="Gene3D" id="3.40.50.1820">
    <property type="entry name" value="alpha/beta hydrolase"/>
    <property type="match status" value="1"/>
</dbReference>
<dbReference type="GO" id="GO:0005829">
    <property type="term" value="C:cytosol"/>
    <property type="evidence" value="ECO:0007669"/>
    <property type="project" value="TreeGrafter"/>
</dbReference>
<dbReference type="InterPro" id="IPR001375">
    <property type="entry name" value="Peptidase_S9_cat"/>
</dbReference>
<gene>
    <name evidence="14" type="ORF">C8N46_106197</name>
</gene>
<evidence type="ECO:0000256" key="2">
    <source>
        <dbReference type="ARBA" id="ARBA00004418"/>
    </source>
</evidence>
<dbReference type="PROSITE" id="PS51257">
    <property type="entry name" value="PROKAR_LIPOPROTEIN"/>
    <property type="match status" value="1"/>
</dbReference>
<dbReference type="InterPro" id="IPR029058">
    <property type="entry name" value="AB_hydrolase_fold"/>
</dbReference>
<dbReference type="GO" id="GO:0006508">
    <property type="term" value="P:proteolysis"/>
    <property type="evidence" value="ECO:0007669"/>
    <property type="project" value="UniProtKB-KW"/>
</dbReference>
<dbReference type="InterPro" id="IPR002470">
    <property type="entry name" value="Peptidase_S9A"/>
</dbReference>
<comment type="function">
    <text evidence="10">Cleaves peptide bonds on the C-terminal side of prolyl residues within peptides that are up to approximately 30 amino acids long. Has an absolute requirement for an X-Pro bond in the trans configuration immediately preceding the Pro-Y scissible bond.</text>
</comment>
<dbReference type="InterPro" id="IPR051167">
    <property type="entry name" value="Prolyl_oligopep/macrocyclase"/>
</dbReference>
<evidence type="ECO:0000256" key="9">
    <source>
        <dbReference type="ARBA" id="ARBA00022825"/>
    </source>
</evidence>
<comment type="caution">
    <text evidence="14">The sequence shown here is derived from an EMBL/GenBank/DDBJ whole genome shotgun (WGS) entry which is preliminary data.</text>
</comment>
<accession>A0A2T6BWU5</accession>
<evidence type="ECO:0000259" key="13">
    <source>
        <dbReference type="Pfam" id="PF02897"/>
    </source>
</evidence>
<dbReference type="AlphaFoldDB" id="A0A2T6BWU5"/>
<dbReference type="EMBL" id="QBKT01000006">
    <property type="protein sequence ID" value="PTX60551.1"/>
    <property type="molecule type" value="Genomic_DNA"/>
</dbReference>
<reference evidence="14 15" key="1">
    <citation type="submission" date="2018-04" db="EMBL/GenBank/DDBJ databases">
        <title>Genomic Encyclopedia of Archaeal and Bacterial Type Strains, Phase II (KMG-II): from individual species to whole genera.</title>
        <authorList>
            <person name="Goeker M."/>
        </authorList>
    </citation>
    <scope>NUCLEOTIDE SEQUENCE [LARGE SCALE GENOMIC DNA]</scope>
    <source>
        <strain evidence="14 15">DSM 25731</strain>
    </source>
</reference>
<feature type="domain" description="Peptidase S9 prolyl oligopeptidase catalytic" evidence="12">
    <location>
        <begin position="489"/>
        <end position="700"/>
    </location>
</feature>
<dbReference type="PROSITE" id="PS00708">
    <property type="entry name" value="PRO_ENDOPEP_SER"/>
    <property type="match status" value="1"/>
</dbReference>
<keyword evidence="6" id="KW-0732">Signal</keyword>
<evidence type="ECO:0000256" key="8">
    <source>
        <dbReference type="ARBA" id="ARBA00022801"/>
    </source>
</evidence>
<keyword evidence="7" id="KW-0574">Periplasm</keyword>
<dbReference type="InterPro" id="IPR023302">
    <property type="entry name" value="Pept_S9A_N"/>
</dbReference>
<feature type="domain" description="Peptidase S9A N-terminal" evidence="13">
    <location>
        <begin position="31"/>
        <end position="432"/>
    </location>
</feature>
<dbReference type="SUPFAM" id="SSF53474">
    <property type="entry name" value="alpha/beta-Hydrolases"/>
    <property type="match status" value="1"/>
</dbReference>
<dbReference type="SUPFAM" id="SSF50993">
    <property type="entry name" value="Peptidase/esterase 'gauge' domain"/>
    <property type="match status" value="1"/>
</dbReference>
<dbReference type="PANTHER" id="PTHR42881:SF2">
    <property type="entry name" value="PROLYL ENDOPEPTIDASE"/>
    <property type="match status" value="1"/>
</dbReference>
<dbReference type="OrthoDB" id="9801421at2"/>